<dbReference type="KEGG" id="pfy:PFICI_10020"/>
<dbReference type="EMBL" id="KI912115">
    <property type="protein sequence ID" value="ETS77958.1"/>
    <property type="molecule type" value="Genomic_DNA"/>
</dbReference>
<gene>
    <name evidence="1" type="ORF">PFICI_10020</name>
</gene>
<evidence type="ECO:0008006" key="3">
    <source>
        <dbReference type="Google" id="ProtNLM"/>
    </source>
</evidence>
<accession>W3WVQ9</accession>
<evidence type="ECO:0000313" key="2">
    <source>
        <dbReference type="Proteomes" id="UP000030651"/>
    </source>
</evidence>
<keyword evidence="2" id="KW-1185">Reference proteome</keyword>
<dbReference type="Proteomes" id="UP000030651">
    <property type="component" value="Unassembled WGS sequence"/>
</dbReference>
<dbReference type="AlphaFoldDB" id="W3WVQ9"/>
<evidence type="ECO:0000313" key="1">
    <source>
        <dbReference type="EMBL" id="ETS77958.1"/>
    </source>
</evidence>
<dbReference type="GeneID" id="19275033"/>
<name>W3WVQ9_PESFW</name>
<protein>
    <recommendedName>
        <fullName evidence="3">Berberine/berberine-like domain-containing protein</fullName>
    </recommendedName>
</protein>
<dbReference type="OMA" id="GAENHER"/>
<dbReference type="OrthoDB" id="2151789at2759"/>
<sequence>MAIHDTTGKVNAPAFDRFLSITPQLSNTLRVDSHLNMTFELDEPTEYRQLWLTMNVKNDGRFLQKALEAQRDFIASWKADQDPDFVNFVVIQSMPKVLFESSVNRGGNVTGMEREAGDAILYQMQHMVRNAEQEAAARKRLIPMRDALKQYSIDIGVDIEWQYLAYADGSQDPLSTYGPENIELMRNVATKYDPQGVFQSRVPGGFKLFKSA</sequence>
<organism evidence="1 2">
    <name type="scientific">Pestalotiopsis fici (strain W106-1 / CGMCC3.15140)</name>
    <dbReference type="NCBI Taxonomy" id="1229662"/>
    <lineage>
        <taxon>Eukaryota</taxon>
        <taxon>Fungi</taxon>
        <taxon>Dikarya</taxon>
        <taxon>Ascomycota</taxon>
        <taxon>Pezizomycotina</taxon>
        <taxon>Sordariomycetes</taxon>
        <taxon>Xylariomycetidae</taxon>
        <taxon>Amphisphaeriales</taxon>
        <taxon>Sporocadaceae</taxon>
        <taxon>Pestalotiopsis</taxon>
    </lineage>
</organism>
<dbReference type="InParanoid" id="W3WVQ9"/>
<proteinExistence type="predicted"/>
<dbReference type="RefSeq" id="XP_007836792.1">
    <property type="nucleotide sequence ID" value="XM_007838601.1"/>
</dbReference>
<dbReference type="HOGENOM" id="CLU_018354_3_0_1"/>
<reference evidence="2" key="1">
    <citation type="journal article" date="2015" name="BMC Genomics">
        <title>Genomic and transcriptomic analysis of the endophytic fungus Pestalotiopsis fici reveals its lifestyle and high potential for synthesis of natural products.</title>
        <authorList>
            <person name="Wang X."/>
            <person name="Zhang X."/>
            <person name="Liu L."/>
            <person name="Xiang M."/>
            <person name="Wang W."/>
            <person name="Sun X."/>
            <person name="Che Y."/>
            <person name="Guo L."/>
            <person name="Liu G."/>
            <person name="Guo L."/>
            <person name="Wang C."/>
            <person name="Yin W.B."/>
            <person name="Stadler M."/>
            <person name="Zhang X."/>
            <person name="Liu X."/>
        </authorList>
    </citation>
    <scope>NUCLEOTIDE SEQUENCE [LARGE SCALE GENOMIC DNA]</scope>
    <source>
        <strain evidence="2">W106-1 / CGMCC3.15140</strain>
    </source>
</reference>
<dbReference type="eggNOG" id="KOG1231">
    <property type="taxonomic scope" value="Eukaryota"/>
</dbReference>